<keyword evidence="5" id="KW-0539">Nucleus</keyword>
<evidence type="ECO:0000256" key="3">
    <source>
        <dbReference type="ARBA" id="ARBA00022771"/>
    </source>
</evidence>
<evidence type="ECO:0000256" key="6">
    <source>
        <dbReference type="PROSITE-ProRule" id="PRU00175"/>
    </source>
</evidence>
<comment type="subcellular location">
    <subcellularLocation>
        <location evidence="1">Nucleus</location>
    </subcellularLocation>
</comment>
<dbReference type="PhylomeDB" id="B3RQH8"/>
<dbReference type="Proteomes" id="UP000009022">
    <property type="component" value="Unassembled WGS sequence"/>
</dbReference>
<gene>
    <name evidence="8" type="ORF">TRIADDRAFT_54995</name>
</gene>
<dbReference type="PROSITE" id="PS00518">
    <property type="entry name" value="ZF_RING_1"/>
    <property type="match status" value="1"/>
</dbReference>
<evidence type="ECO:0000256" key="4">
    <source>
        <dbReference type="ARBA" id="ARBA00022833"/>
    </source>
</evidence>
<dbReference type="Gene3D" id="3.30.40.10">
    <property type="entry name" value="Zinc/RING finger domain, C3HC4 (zinc finger)"/>
    <property type="match status" value="1"/>
</dbReference>
<keyword evidence="2" id="KW-0479">Metal-binding</keyword>
<keyword evidence="9" id="KW-1185">Reference proteome</keyword>
<dbReference type="EMBL" id="DS985243">
    <property type="protein sequence ID" value="EDV27247.1"/>
    <property type="molecule type" value="Genomic_DNA"/>
</dbReference>
<dbReference type="AlphaFoldDB" id="B3RQH8"/>
<reference evidence="8 9" key="1">
    <citation type="journal article" date="2008" name="Nature">
        <title>The Trichoplax genome and the nature of placozoans.</title>
        <authorList>
            <person name="Srivastava M."/>
            <person name="Begovic E."/>
            <person name="Chapman J."/>
            <person name="Putnam N.H."/>
            <person name="Hellsten U."/>
            <person name="Kawashima T."/>
            <person name="Kuo A."/>
            <person name="Mitros T."/>
            <person name="Salamov A."/>
            <person name="Carpenter M.L."/>
            <person name="Signorovitch A.Y."/>
            <person name="Moreno M.A."/>
            <person name="Kamm K."/>
            <person name="Grimwood J."/>
            <person name="Schmutz J."/>
            <person name="Shapiro H."/>
            <person name="Grigoriev I.V."/>
            <person name="Buss L.W."/>
            <person name="Schierwater B."/>
            <person name="Dellaporta S.L."/>
            <person name="Rokhsar D.S."/>
        </authorList>
    </citation>
    <scope>NUCLEOTIDE SEQUENCE [LARGE SCALE GENOMIC DNA]</scope>
    <source>
        <strain evidence="8 9">Grell-BS-1999</strain>
    </source>
</reference>
<dbReference type="GO" id="GO:1990841">
    <property type="term" value="F:promoter-specific chromatin binding"/>
    <property type="evidence" value="ECO:0000318"/>
    <property type="project" value="GO_Central"/>
</dbReference>
<dbReference type="PROSITE" id="PS50089">
    <property type="entry name" value="ZF_RING_2"/>
    <property type="match status" value="1"/>
</dbReference>
<evidence type="ECO:0000313" key="8">
    <source>
        <dbReference type="EMBL" id="EDV27247.1"/>
    </source>
</evidence>
<dbReference type="STRING" id="10228.B3RQH8"/>
<dbReference type="SUPFAM" id="SSF57850">
    <property type="entry name" value="RING/U-box"/>
    <property type="match status" value="1"/>
</dbReference>
<keyword evidence="3 6" id="KW-0863">Zinc-finger</keyword>
<accession>B3RQH8</accession>
<protein>
    <recommendedName>
        <fullName evidence="7">RING-type domain-containing protein</fullName>
    </recommendedName>
</protein>
<proteinExistence type="predicted"/>
<sequence length="169" mass="19267">MQSEAQVKVQQINPHVICYLCQGYLIDATTITECLHSFCRSCIVKHFDKSLLCPLCNLRVHETRPHLNIRSDTTLQEIVYGLVPGLLKELLSNNLNKRRQSEDSQRTCITLENISSSQFSNGRSKIDVFHNGRLIDNEFMLEDVAVIYANNTGNPLHLQFKITPISQSH</sequence>
<dbReference type="GO" id="GO:0035102">
    <property type="term" value="C:PRC1 complex"/>
    <property type="evidence" value="ECO:0000318"/>
    <property type="project" value="GO_Central"/>
</dbReference>
<dbReference type="PANTHER" id="PTHR10825:SF29">
    <property type="entry name" value="POLYCOMB GROUP RING FINGER PROTEIN 1"/>
    <property type="match status" value="1"/>
</dbReference>
<dbReference type="KEGG" id="tad:TRIADDRAFT_54995"/>
<evidence type="ECO:0000256" key="1">
    <source>
        <dbReference type="ARBA" id="ARBA00004123"/>
    </source>
</evidence>
<dbReference type="InterPro" id="IPR017907">
    <property type="entry name" value="Znf_RING_CS"/>
</dbReference>
<evidence type="ECO:0000256" key="2">
    <source>
        <dbReference type="ARBA" id="ARBA00022723"/>
    </source>
</evidence>
<dbReference type="GeneID" id="6752456"/>
<feature type="domain" description="RING-type" evidence="7">
    <location>
        <begin position="18"/>
        <end position="57"/>
    </location>
</feature>
<dbReference type="SMART" id="SM00184">
    <property type="entry name" value="RING"/>
    <property type="match status" value="1"/>
</dbReference>
<dbReference type="HOGENOM" id="CLU_1580535_0_0_1"/>
<organism evidence="8 9">
    <name type="scientific">Trichoplax adhaerens</name>
    <name type="common">Trichoplax reptans</name>
    <dbReference type="NCBI Taxonomy" id="10228"/>
    <lineage>
        <taxon>Eukaryota</taxon>
        <taxon>Metazoa</taxon>
        <taxon>Placozoa</taxon>
        <taxon>Uniplacotomia</taxon>
        <taxon>Trichoplacea</taxon>
        <taxon>Trichoplacidae</taxon>
        <taxon>Trichoplax</taxon>
    </lineage>
</organism>
<dbReference type="InParanoid" id="B3RQH8"/>
<keyword evidence="4" id="KW-0862">Zinc</keyword>
<evidence type="ECO:0000259" key="7">
    <source>
        <dbReference type="PROSITE" id="PS50089"/>
    </source>
</evidence>
<name>B3RQH8_TRIAD</name>
<evidence type="ECO:0000256" key="5">
    <source>
        <dbReference type="ARBA" id="ARBA00023242"/>
    </source>
</evidence>
<dbReference type="InterPro" id="IPR001841">
    <property type="entry name" value="Znf_RING"/>
</dbReference>
<dbReference type="eggNOG" id="KOG2660">
    <property type="taxonomic scope" value="Eukaryota"/>
</dbReference>
<dbReference type="FunFam" id="3.30.40.10:FF:000122">
    <property type="entry name" value="polycomb group RING finger protein 1"/>
    <property type="match status" value="1"/>
</dbReference>
<dbReference type="OrthoDB" id="1305878at2759"/>
<dbReference type="InterPro" id="IPR013083">
    <property type="entry name" value="Znf_RING/FYVE/PHD"/>
</dbReference>
<dbReference type="Pfam" id="PF13923">
    <property type="entry name" value="zf-C3HC4_2"/>
    <property type="match status" value="1"/>
</dbReference>
<dbReference type="GO" id="GO:0008270">
    <property type="term" value="F:zinc ion binding"/>
    <property type="evidence" value="ECO:0007669"/>
    <property type="project" value="UniProtKB-KW"/>
</dbReference>
<dbReference type="RefSeq" id="XP_002111243.1">
    <property type="nucleotide sequence ID" value="XM_002111207.1"/>
</dbReference>
<dbReference type="GO" id="GO:0000122">
    <property type="term" value="P:negative regulation of transcription by RNA polymerase II"/>
    <property type="evidence" value="ECO:0000318"/>
    <property type="project" value="GO_Central"/>
</dbReference>
<dbReference type="Gene3D" id="3.10.20.90">
    <property type="entry name" value="Phosphatidylinositol 3-kinase Catalytic Subunit, Chain A, domain 1"/>
    <property type="match status" value="1"/>
</dbReference>
<dbReference type="CTD" id="6752456"/>
<evidence type="ECO:0000313" key="9">
    <source>
        <dbReference type="Proteomes" id="UP000009022"/>
    </source>
</evidence>
<dbReference type="PANTHER" id="PTHR10825">
    <property type="entry name" value="RING FINGER DOMAIN-CONTAINING, POLYCOMB GROUP COMPONENT"/>
    <property type="match status" value="1"/>
</dbReference>